<name>A0A645IQD3_9ZZZZ</name>
<sequence length="122" mass="12643">MVVTPSGIVTDTNPFAAWKARALITVKSDGRMTVSIFELPPKAEVAEVVLPSGVLLSANSAPDKSKVFTAVNVDLIAWQSANVKLAVPVTTTVVISDAGVDPSSVEISVAMSPSVVCTTFNV</sequence>
<gene>
    <name evidence="1" type="ORF">SDC9_200201</name>
</gene>
<organism evidence="1">
    <name type="scientific">bioreactor metagenome</name>
    <dbReference type="NCBI Taxonomy" id="1076179"/>
    <lineage>
        <taxon>unclassified sequences</taxon>
        <taxon>metagenomes</taxon>
        <taxon>ecological metagenomes</taxon>
    </lineage>
</organism>
<proteinExistence type="predicted"/>
<reference evidence="1" key="1">
    <citation type="submission" date="2019-08" db="EMBL/GenBank/DDBJ databases">
        <authorList>
            <person name="Kucharzyk K."/>
            <person name="Murdoch R.W."/>
            <person name="Higgins S."/>
            <person name="Loffler F."/>
        </authorList>
    </citation>
    <scope>NUCLEOTIDE SEQUENCE</scope>
</reference>
<dbReference type="EMBL" id="VSSQ01118753">
    <property type="protein sequence ID" value="MPN52539.1"/>
    <property type="molecule type" value="Genomic_DNA"/>
</dbReference>
<accession>A0A645IQD3</accession>
<evidence type="ECO:0000313" key="1">
    <source>
        <dbReference type="EMBL" id="MPN52539.1"/>
    </source>
</evidence>
<protein>
    <submittedName>
        <fullName evidence="1">Uncharacterized protein</fullName>
    </submittedName>
</protein>
<dbReference type="AlphaFoldDB" id="A0A645IQD3"/>
<comment type="caution">
    <text evidence="1">The sequence shown here is derived from an EMBL/GenBank/DDBJ whole genome shotgun (WGS) entry which is preliminary data.</text>
</comment>